<dbReference type="Pfam" id="PF19054">
    <property type="entry name" value="DUF5753"/>
    <property type="match status" value="1"/>
</dbReference>
<protein>
    <submittedName>
        <fullName evidence="3">Helix-turn-helix domain-containing protein</fullName>
    </submittedName>
</protein>
<sequence length="322" mass="35441">MHRSGGQSNWPADNRLAPSSFDPMGDRETTVRSRELGEELRAAMNRAGLTGKEAARELGWSESRISRLLSGKRGGAQLDVASFLAVCRVKGADRDRLLRLCGELDTPGWLQQFGSRLPTQLSTLIDHEDKAVCIRDFQLAMVPGLLQTADYAHALISATANVPRAEVQSRVAARLRRRNVLVRPRPALFTFFVHEFVLRLPVGGRSVMSEQLHHLLQLSVRPSISLRVVPSGMGAHAGVAGHFKLMEFTAFPPVVYLESETSTLFLEEPVEIAAYRQVLRALAETALDEGQSRELIATLAVELYGDRDNHDDSARAGRTGLA</sequence>
<feature type="region of interest" description="Disordered" evidence="1">
    <location>
        <begin position="1"/>
        <end position="31"/>
    </location>
</feature>
<dbReference type="EMBL" id="FOKG01000005">
    <property type="protein sequence ID" value="SFB15290.1"/>
    <property type="molecule type" value="Genomic_DNA"/>
</dbReference>
<reference evidence="4" key="1">
    <citation type="submission" date="2016-10" db="EMBL/GenBank/DDBJ databases">
        <authorList>
            <person name="Varghese N."/>
            <person name="Submissions S."/>
        </authorList>
    </citation>
    <scope>NUCLEOTIDE SEQUENCE [LARGE SCALE GENOMIC DNA]</scope>
    <source>
        <strain evidence="4">CGMCC 4.3568</strain>
    </source>
</reference>
<gene>
    <name evidence="3" type="ORF">SAMN05216266_105247</name>
</gene>
<dbReference type="SUPFAM" id="SSF47413">
    <property type="entry name" value="lambda repressor-like DNA-binding domains"/>
    <property type="match status" value="1"/>
</dbReference>
<evidence type="ECO:0000256" key="1">
    <source>
        <dbReference type="SAM" id="MobiDB-lite"/>
    </source>
</evidence>
<feature type="domain" description="HTH cro/C1-type" evidence="2">
    <location>
        <begin position="40"/>
        <end position="73"/>
    </location>
</feature>
<dbReference type="GO" id="GO:0003677">
    <property type="term" value="F:DNA binding"/>
    <property type="evidence" value="ECO:0007669"/>
    <property type="project" value="InterPro"/>
</dbReference>
<keyword evidence="4" id="KW-1185">Reference proteome</keyword>
<dbReference type="AlphaFoldDB" id="A0A1I0YS70"/>
<dbReference type="Gene3D" id="1.10.260.40">
    <property type="entry name" value="lambda repressor-like DNA-binding domains"/>
    <property type="match status" value="1"/>
</dbReference>
<dbReference type="PROSITE" id="PS50943">
    <property type="entry name" value="HTH_CROC1"/>
    <property type="match status" value="1"/>
</dbReference>
<organism evidence="3 4">
    <name type="scientific">Amycolatopsis marina</name>
    <dbReference type="NCBI Taxonomy" id="490629"/>
    <lineage>
        <taxon>Bacteria</taxon>
        <taxon>Bacillati</taxon>
        <taxon>Actinomycetota</taxon>
        <taxon>Actinomycetes</taxon>
        <taxon>Pseudonocardiales</taxon>
        <taxon>Pseudonocardiaceae</taxon>
        <taxon>Amycolatopsis</taxon>
    </lineage>
</organism>
<dbReference type="STRING" id="490629.SAMN05216266_105247"/>
<evidence type="ECO:0000259" key="2">
    <source>
        <dbReference type="PROSITE" id="PS50943"/>
    </source>
</evidence>
<evidence type="ECO:0000313" key="4">
    <source>
        <dbReference type="Proteomes" id="UP000243799"/>
    </source>
</evidence>
<name>A0A1I0YS70_9PSEU</name>
<dbReference type="InterPro" id="IPR001387">
    <property type="entry name" value="Cro/C1-type_HTH"/>
</dbReference>
<accession>A0A1I0YS70</accession>
<dbReference type="InterPro" id="IPR043917">
    <property type="entry name" value="DUF5753"/>
</dbReference>
<dbReference type="InterPro" id="IPR010982">
    <property type="entry name" value="Lambda_DNA-bd_dom_sf"/>
</dbReference>
<dbReference type="SMART" id="SM00530">
    <property type="entry name" value="HTH_XRE"/>
    <property type="match status" value="1"/>
</dbReference>
<evidence type="ECO:0000313" key="3">
    <source>
        <dbReference type="EMBL" id="SFB15290.1"/>
    </source>
</evidence>
<dbReference type="Proteomes" id="UP000243799">
    <property type="component" value="Unassembled WGS sequence"/>
</dbReference>
<dbReference type="Pfam" id="PF13560">
    <property type="entry name" value="HTH_31"/>
    <property type="match status" value="1"/>
</dbReference>
<proteinExistence type="predicted"/>
<dbReference type="CDD" id="cd00093">
    <property type="entry name" value="HTH_XRE"/>
    <property type="match status" value="1"/>
</dbReference>
<feature type="compositionally biased region" description="Polar residues" evidence="1">
    <location>
        <begin position="1"/>
        <end position="11"/>
    </location>
</feature>